<organism evidence="6">
    <name type="scientific">Oikopleura dioica</name>
    <name type="common">Tunicate</name>
    <dbReference type="NCBI Taxonomy" id="34765"/>
    <lineage>
        <taxon>Eukaryota</taxon>
        <taxon>Metazoa</taxon>
        <taxon>Chordata</taxon>
        <taxon>Tunicata</taxon>
        <taxon>Appendicularia</taxon>
        <taxon>Copelata</taxon>
        <taxon>Oikopleuridae</taxon>
        <taxon>Oikopleura</taxon>
    </lineage>
</organism>
<dbReference type="AlphaFoldDB" id="E4WSI8"/>
<dbReference type="PROSITE" id="PS01359">
    <property type="entry name" value="ZF_PHD_1"/>
    <property type="match status" value="1"/>
</dbReference>
<keyword evidence="2 4" id="KW-0863">Zinc-finger</keyword>
<dbReference type="SMART" id="SM00249">
    <property type="entry name" value="PHD"/>
    <property type="match status" value="2"/>
</dbReference>
<dbReference type="GO" id="GO:0008270">
    <property type="term" value="F:zinc ion binding"/>
    <property type="evidence" value="ECO:0007669"/>
    <property type="project" value="UniProtKB-KW"/>
</dbReference>
<dbReference type="InParanoid" id="E4WSI8"/>
<evidence type="ECO:0000256" key="1">
    <source>
        <dbReference type="ARBA" id="ARBA00022723"/>
    </source>
</evidence>
<dbReference type="InterPro" id="IPR019787">
    <property type="entry name" value="Znf_PHD-finger"/>
</dbReference>
<evidence type="ECO:0000256" key="3">
    <source>
        <dbReference type="ARBA" id="ARBA00022833"/>
    </source>
</evidence>
<accession>E4WSI8</accession>
<evidence type="ECO:0000259" key="5">
    <source>
        <dbReference type="PROSITE" id="PS50016"/>
    </source>
</evidence>
<dbReference type="InterPro" id="IPR011011">
    <property type="entry name" value="Znf_FYVE_PHD"/>
</dbReference>
<keyword evidence="3" id="KW-0862">Zinc</keyword>
<protein>
    <recommendedName>
        <fullName evidence="5">PHD-type domain-containing protein</fullName>
    </recommendedName>
</protein>
<dbReference type="InterPro" id="IPR001965">
    <property type="entry name" value="Znf_PHD"/>
</dbReference>
<dbReference type="Gene3D" id="3.30.40.10">
    <property type="entry name" value="Zinc/RING finger domain, C3HC4 (zinc finger)"/>
    <property type="match status" value="2"/>
</dbReference>
<keyword evidence="7" id="KW-1185">Reference proteome</keyword>
<dbReference type="InterPro" id="IPR019786">
    <property type="entry name" value="Zinc_finger_PHD-type_CS"/>
</dbReference>
<sequence>MQRNYAASKVLMNSNYQPVKTRPPTLQRNVAPSPLSLTGQKFCVCKATFDQETQYGDIQCDLCQQPFHATCVGASPTEQFTCSPCHQKHTSARSTCICHSFDGKNGLLADRNLELNWCSCDVCQTWFHENCVSSEKTFVRLPNKEEISFMCTKCSQADLEIVNGAMTLSKLQLTEQIYSKFKNSRHSWPLKRKDIVCRIQTNMGFIESKLKQKLYKTFKQFMDEVFYCINFFREHYASNSAPEASFSNTKKEVKCCEILEYDFSYLIREFIAKERHKSAFVILPESHAKIEENERAINAGMSSGAAANKFSITS</sequence>
<evidence type="ECO:0000313" key="7">
    <source>
        <dbReference type="Proteomes" id="UP000001307"/>
    </source>
</evidence>
<dbReference type="PROSITE" id="PS50016">
    <property type="entry name" value="ZF_PHD_2"/>
    <property type="match status" value="1"/>
</dbReference>
<proteinExistence type="predicted"/>
<name>E4WSI8_OIKDI</name>
<gene>
    <name evidence="6" type="ORF">GSOID_T00000724001</name>
</gene>
<keyword evidence="1" id="KW-0479">Metal-binding</keyword>
<evidence type="ECO:0000256" key="4">
    <source>
        <dbReference type="PROSITE-ProRule" id="PRU00146"/>
    </source>
</evidence>
<evidence type="ECO:0000313" key="6">
    <source>
        <dbReference type="EMBL" id="CBY20721.1"/>
    </source>
</evidence>
<dbReference type="EMBL" id="FN653015">
    <property type="protein sequence ID" value="CBY20721.1"/>
    <property type="molecule type" value="Genomic_DNA"/>
</dbReference>
<reference evidence="6" key="1">
    <citation type="journal article" date="2010" name="Science">
        <title>Plasticity of animal genome architecture unmasked by rapid evolution of a pelagic tunicate.</title>
        <authorList>
            <person name="Denoeud F."/>
            <person name="Henriet S."/>
            <person name="Mungpakdee S."/>
            <person name="Aury J.M."/>
            <person name="Da Silva C."/>
            <person name="Brinkmann H."/>
            <person name="Mikhaleva J."/>
            <person name="Olsen L.C."/>
            <person name="Jubin C."/>
            <person name="Canestro C."/>
            <person name="Bouquet J.M."/>
            <person name="Danks G."/>
            <person name="Poulain J."/>
            <person name="Campsteijn C."/>
            <person name="Adamski M."/>
            <person name="Cross I."/>
            <person name="Yadetie F."/>
            <person name="Muffato M."/>
            <person name="Louis A."/>
            <person name="Butcher S."/>
            <person name="Tsagkogeorga G."/>
            <person name="Konrad A."/>
            <person name="Singh S."/>
            <person name="Jensen M.F."/>
            <person name="Cong E.H."/>
            <person name="Eikeseth-Otteraa H."/>
            <person name="Noel B."/>
            <person name="Anthouard V."/>
            <person name="Porcel B.M."/>
            <person name="Kachouri-Lafond R."/>
            <person name="Nishino A."/>
            <person name="Ugolini M."/>
            <person name="Chourrout P."/>
            <person name="Nishida H."/>
            <person name="Aasland R."/>
            <person name="Huzurbazar S."/>
            <person name="Westhof E."/>
            <person name="Delsuc F."/>
            <person name="Lehrach H."/>
            <person name="Reinhardt R."/>
            <person name="Weissenbach J."/>
            <person name="Roy S.W."/>
            <person name="Artiguenave F."/>
            <person name="Postlethwait J.H."/>
            <person name="Manak J.R."/>
            <person name="Thompson E.M."/>
            <person name="Jaillon O."/>
            <person name="Du Pasquier L."/>
            <person name="Boudinot P."/>
            <person name="Liberles D.A."/>
            <person name="Volff J.N."/>
            <person name="Philippe H."/>
            <person name="Lenhard B."/>
            <person name="Roest Crollius H."/>
            <person name="Wincker P."/>
            <person name="Chourrout D."/>
        </authorList>
    </citation>
    <scope>NUCLEOTIDE SEQUENCE [LARGE SCALE GENOMIC DNA]</scope>
</reference>
<feature type="domain" description="PHD-type" evidence="5">
    <location>
        <begin position="79"/>
        <end position="157"/>
    </location>
</feature>
<dbReference type="SUPFAM" id="SSF57903">
    <property type="entry name" value="FYVE/PHD zinc finger"/>
    <property type="match status" value="2"/>
</dbReference>
<dbReference type="InterPro" id="IPR013083">
    <property type="entry name" value="Znf_RING/FYVE/PHD"/>
</dbReference>
<dbReference type="Proteomes" id="UP000001307">
    <property type="component" value="Unassembled WGS sequence"/>
</dbReference>
<evidence type="ECO:0000256" key="2">
    <source>
        <dbReference type="ARBA" id="ARBA00022771"/>
    </source>
</evidence>